<proteinExistence type="predicted"/>
<dbReference type="InterPro" id="IPR000182">
    <property type="entry name" value="GNAT_dom"/>
</dbReference>
<evidence type="ECO:0000313" key="5">
    <source>
        <dbReference type="Proteomes" id="UP000503441"/>
    </source>
</evidence>
<dbReference type="Gene3D" id="3.40.630.30">
    <property type="match status" value="1"/>
</dbReference>
<keyword evidence="2" id="KW-0012">Acyltransferase</keyword>
<accession>A0ABX6K1Q8</accession>
<name>A0ABX6K1Q8_9MICO</name>
<keyword evidence="5" id="KW-1185">Reference proteome</keyword>
<reference evidence="4 5" key="1">
    <citation type="submission" date="2020-03" db="EMBL/GenBank/DDBJ databases">
        <title>Leucobacter sp. nov., isolated from beetles.</title>
        <authorList>
            <person name="Hyun D.-W."/>
            <person name="Bae J.-W."/>
        </authorList>
    </citation>
    <scope>NUCLEOTIDE SEQUENCE [LARGE SCALE GENOMIC DNA]</scope>
    <source>
        <strain evidence="4 5">HDW9A</strain>
    </source>
</reference>
<dbReference type="SUPFAM" id="SSF55729">
    <property type="entry name" value="Acyl-CoA N-acyltransferases (Nat)"/>
    <property type="match status" value="1"/>
</dbReference>
<dbReference type="InterPro" id="IPR016181">
    <property type="entry name" value="Acyl_CoA_acyltransferase"/>
</dbReference>
<evidence type="ECO:0000256" key="2">
    <source>
        <dbReference type="ARBA" id="ARBA00023315"/>
    </source>
</evidence>
<protein>
    <submittedName>
        <fullName evidence="4">GNAT family N-acetyltransferase</fullName>
    </submittedName>
</protein>
<evidence type="ECO:0000256" key="1">
    <source>
        <dbReference type="ARBA" id="ARBA00022679"/>
    </source>
</evidence>
<dbReference type="CDD" id="cd04301">
    <property type="entry name" value="NAT_SF"/>
    <property type="match status" value="1"/>
</dbReference>
<dbReference type="Proteomes" id="UP000503441">
    <property type="component" value="Chromosome"/>
</dbReference>
<dbReference type="RefSeq" id="WP_166331422.1">
    <property type="nucleotide sequence ID" value="NZ_CP049933.1"/>
</dbReference>
<dbReference type="Pfam" id="PF00583">
    <property type="entry name" value="Acetyltransf_1"/>
    <property type="match status" value="1"/>
</dbReference>
<dbReference type="EMBL" id="CP049933">
    <property type="protein sequence ID" value="QIM19177.1"/>
    <property type="molecule type" value="Genomic_DNA"/>
</dbReference>
<sequence length="152" mass="16809">MINIIPADFHDQRLISFLEDHLADLAPTAPIESRHALDLSALQRPEVRMWSAVDDERIVGTVALAGCGEGCEELKSMRTDPARRGQGIASRLLQHALEDARARGISEVFLETGTMEFFAAARKLYRAAGFQECPPFGSYSEDSNSVFMKLVL</sequence>
<organism evidence="4 5">
    <name type="scientific">Leucobacter coleopterorum</name>
    <dbReference type="NCBI Taxonomy" id="2714933"/>
    <lineage>
        <taxon>Bacteria</taxon>
        <taxon>Bacillati</taxon>
        <taxon>Actinomycetota</taxon>
        <taxon>Actinomycetes</taxon>
        <taxon>Micrococcales</taxon>
        <taxon>Microbacteriaceae</taxon>
        <taxon>Leucobacter</taxon>
    </lineage>
</organism>
<evidence type="ECO:0000313" key="4">
    <source>
        <dbReference type="EMBL" id="QIM19177.1"/>
    </source>
</evidence>
<feature type="domain" description="N-acetyltransferase" evidence="3">
    <location>
        <begin position="2"/>
        <end position="152"/>
    </location>
</feature>
<evidence type="ECO:0000259" key="3">
    <source>
        <dbReference type="PROSITE" id="PS51186"/>
    </source>
</evidence>
<keyword evidence="1" id="KW-0808">Transferase</keyword>
<dbReference type="InterPro" id="IPR050832">
    <property type="entry name" value="Bact_Acetyltransf"/>
</dbReference>
<dbReference type="PANTHER" id="PTHR43877:SF5">
    <property type="entry name" value="BLL8307 PROTEIN"/>
    <property type="match status" value="1"/>
</dbReference>
<gene>
    <name evidence="4" type="ORF">G7066_12470</name>
</gene>
<dbReference type="PROSITE" id="PS51186">
    <property type="entry name" value="GNAT"/>
    <property type="match status" value="1"/>
</dbReference>
<dbReference type="PANTHER" id="PTHR43877">
    <property type="entry name" value="AMINOALKYLPHOSPHONATE N-ACETYLTRANSFERASE-RELATED-RELATED"/>
    <property type="match status" value="1"/>
</dbReference>